<keyword evidence="2" id="KW-1185">Reference proteome</keyword>
<dbReference type="RefSeq" id="WP_131007362.1">
    <property type="nucleotide sequence ID" value="NZ_BFAX01000003.1"/>
</dbReference>
<evidence type="ECO:0000313" key="1">
    <source>
        <dbReference type="EMBL" id="GBF36603.1"/>
    </source>
</evidence>
<dbReference type="AlphaFoldDB" id="A0A401HQV4"/>
<dbReference type="Proteomes" id="UP000290527">
    <property type="component" value="Unassembled WGS sequence"/>
</dbReference>
<gene>
    <name evidence="1" type="ORF">MHHB_P0833</name>
</gene>
<reference evidence="1 2" key="1">
    <citation type="journal article" date="2019" name="Int. J. Syst. Evol. Microbiol.">
        <title>Methanofervidicoccus abyssi gen. nov., sp. nov., a hydrogenotrophic methanogen, isolated from a hydrothermal vent chimney in the Mid-Cayman Spreading Center, the Caribbean Sea.</title>
        <authorList>
            <person name="Sakai S."/>
            <person name="Takaki Y."/>
            <person name="Miyazaki M."/>
            <person name="Ogawara M."/>
            <person name="Yanagawa K."/>
            <person name="Miyazaki J."/>
            <person name="Takai K."/>
        </authorList>
    </citation>
    <scope>NUCLEOTIDE SEQUENCE [LARGE SCALE GENOMIC DNA]</scope>
    <source>
        <strain evidence="1 2">HHB</strain>
    </source>
</reference>
<organism evidence="1 2">
    <name type="scientific">Methanofervidicoccus abyssi</name>
    <dbReference type="NCBI Taxonomy" id="2082189"/>
    <lineage>
        <taxon>Archaea</taxon>
        <taxon>Methanobacteriati</taxon>
        <taxon>Methanobacteriota</taxon>
        <taxon>Methanomada group</taxon>
        <taxon>Methanococci</taxon>
        <taxon>Methanococcales</taxon>
        <taxon>Methanofervidicoccus</taxon>
    </lineage>
</organism>
<sequence length="325" mass="37858">MNPSTSVNHVRKALEMMIDKSYDDSEKEKLIDEFGTLNPYIALLTVWASKSIPDEELFKLIEELHINPEDLPARLRDAYTLWKFKVTVCKSKPVSSKIVEISKLAKDNQSLFSLDITPEKLPKRITKRSIPKRLPTILTLGTQDTLTQLEKLTNKEYEVYKWVDWFPEAVKYLKILYKCADTGDEGLLAKIPDDAYTKLKKMFPNTMKRLYKELESRKPLTGKSESGKPPIFLGIVIPRPKKRRYTWKGMDIGVENLGIDLEVYGEIIKRQYRKRLSKYPPDIVEKAIKYVKRKFPHLDENSALFWQTVESCVIDYVNFGRFLDI</sequence>
<name>A0A401HQV4_9EURY</name>
<accession>A0A401HQV4</accession>
<comment type="caution">
    <text evidence="1">The sequence shown here is derived from an EMBL/GenBank/DDBJ whole genome shotgun (WGS) entry which is preliminary data.</text>
</comment>
<proteinExistence type="predicted"/>
<evidence type="ECO:0000313" key="2">
    <source>
        <dbReference type="Proteomes" id="UP000290527"/>
    </source>
</evidence>
<dbReference type="EMBL" id="BFAX01000003">
    <property type="protein sequence ID" value="GBF36603.1"/>
    <property type="molecule type" value="Genomic_DNA"/>
</dbReference>
<protein>
    <submittedName>
        <fullName evidence="1">Uncharacterized protein</fullName>
    </submittedName>
</protein>